<dbReference type="STRING" id="1317125.SAMN05444128_0493"/>
<evidence type="ECO:0000313" key="3">
    <source>
        <dbReference type="Proteomes" id="UP000187181"/>
    </source>
</evidence>
<evidence type="ECO:0000256" key="1">
    <source>
        <dbReference type="SAM" id="Phobius"/>
    </source>
</evidence>
<keyword evidence="3" id="KW-1185">Reference proteome</keyword>
<sequence>MAEINIQKKKKPVWPWILLVVILLLLGWAVYELVLRDGQAQALAAVCTQMPASTLDFIPDVIRT</sequence>
<dbReference type="RefSeq" id="WP_076665909.1">
    <property type="nucleotide sequence ID" value="NZ_FTPP01000001.1"/>
</dbReference>
<dbReference type="EMBL" id="FTPP01000001">
    <property type="protein sequence ID" value="SIT77466.1"/>
    <property type="molecule type" value="Genomic_DNA"/>
</dbReference>
<organism evidence="2 3">
    <name type="scientific">Pontibacter indicus</name>
    <dbReference type="NCBI Taxonomy" id="1317125"/>
    <lineage>
        <taxon>Bacteria</taxon>
        <taxon>Pseudomonadati</taxon>
        <taxon>Bacteroidota</taxon>
        <taxon>Cytophagia</taxon>
        <taxon>Cytophagales</taxon>
        <taxon>Hymenobacteraceae</taxon>
        <taxon>Pontibacter</taxon>
    </lineage>
</organism>
<dbReference type="OrthoDB" id="854116at2"/>
<dbReference type="Proteomes" id="UP000187181">
    <property type="component" value="Unassembled WGS sequence"/>
</dbReference>
<name>A0A1R3WJ81_9BACT</name>
<keyword evidence="1" id="KW-0472">Membrane</keyword>
<gene>
    <name evidence="2" type="ORF">SAMN05444128_0493</name>
</gene>
<dbReference type="AlphaFoldDB" id="A0A1R3WJ81"/>
<protein>
    <submittedName>
        <fullName evidence="2">Uncharacterized protein</fullName>
    </submittedName>
</protein>
<evidence type="ECO:0000313" key="2">
    <source>
        <dbReference type="EMBL" id="SIT77466.1"/>
    </source>
</evidence>
<proteinExistence type="predicted"/>
<feature type="transmembrane region" description="Helical" evidence="1">
    <location>
        <begin position="12"/>
        <end position="31"/>
    </location>
</feature>
<accession>A0A1R3WJ81</accession>
<keyword evidence="1" id="KW-0812">Transmembrane</keyword>
<reference evidence="3" key="1">
    <citation type="submission" date="2017-01" db="EMBL/GenBank/DDBJ databases">
        <authorList>
            <person name="Varghese N."/>
            <person name="Submissions S."/>
        </authorList>
    </citation>
    <scope>NUCLEOTIDE SEQUENCE [LARGE SCALE GENOMIC DNA]</scope>
    <source>
        <strain evidence="3">LP100</strain>
    </source>
</reference>
<keyword evidence="1" id="KW-1133">Transmembrane helix</keyword>